<organism evidence="19">
    <name type="scientific">Scirpophaga incertulas</name>
    <dbReference type="NCBI Taxonomy" id="72366"/>
    <lineage>
        <taxon>Eukaryota</taxon>
        <taxon>Metazoa</taxon>
        <taxon>Ecdysozoa</taxon>
        <taxon>Arthropoda</taxon>
        <taxon>Hexapoda</taxon>
        <taxon>Insecta</taxon>
        <taxon>Pterygota</taxon>
        <taxon>Neoptera</taxon>
        <taxon>Endopterygota</taxon>
        <taxon>Lepidoptera</taxon>
        <taxon>Glossata</taxon>
        <taxon>Ditrysia</taxon>
        <taxon>Pyraloidea</taxon>
        <taxon>Crambidae</taxon>
        <taxon>Schoenobiinae</taxon>
        <taxon>Scirpophaga</taxon>
    </lineage>
</organism>
<dbReference type="PRINTS" id="PR00110">
    <property type="entry name" value="ALPHAAMYLASE"/>
</dbReference>
<feature type="signal peptide" evidence="16">
    <location>
        <begin position="1"/>
        <end position="15"/>
    </location>
</feature>
<dbReference type="InterPro" id="IPR006048">
    <property type="entry name" value="A-amylase/branching_C"/>
</dbReference>
<protein>
    <recommendedName>
        <fullName evidence="6 15">Alpha-amylase</fullName>
        <ecNumber evidence="6 15">3.2.1.1</ecNumber>
    </recommendedName>
</protein>
<evidence type="ECO:0000256" key="2">
    <source>
        <dbReference type="ARBA" id="ARBA00001913"/>
    </source>
</evidence>
<keyword evidence="13 15" id="KW-0326">Glycosidase</keyword>
<dbReference type="EC" id="3.2.1.1" evidence="6 15"/>
<dbReference type="PANTHER" id="PTHR43447">
    <property type="entry name" value="ALPHA-AMYLASE"/>
    <property type="match status" value="1"/>
</dbReference>
<evidence type="ECO:0000256" key="3">
    <source>
        <dbReference type="ARBA" id="ARBA00001923"/>
    </source>
</evidence>
<dbReference type="GO" id="GO:0005975">
    <property type="term" value="P:carbohydrate metabolic process"/>
    <property type="evidence" value="ECO:0007669"/>
    <property type="project" value="InterPro"/>
</dbReference>
<dbReference type="Gene3D" id="2.60.40.1180">
    <property type="entry name" value="Golgi alpha-mannosidase II"/>
    <property type="match status" value="1"/>
</dbReference>
<keyword evidence="12 15" id="KW-0119">Carbohydrate metabolism</keyword>
<dbReference type="InterPro" id="IPR031319">
    <property type="entry name" value="A-amylase_C"/>
</dbReference>
<dbReference type="InterPro" id="IPR017853">
    <property type="entry name" value="GH"/>
</dbReference>
<dbReference type="CDD" id="cd11317">
    <property type="entry name" value="AmyAc_bac_euk_AmyA"/>
    <property type="match status" value="1"/>
</dbReference>
<sequence>MIPLILLAVAVFARAANDYKNPYYVPGRSVNVHLFEWKWEDIAEECERFLGPNGFGGVQISPPNENVIIWSANRPWWERYQPISYKLTTRSGDNTQLANMLRRCNNVGVRIYVDAVINHMTGDPPENVGTAGSTATFNEWHYPTVPYRREHFNWPSCGIDGTDYQTNAWRVRNCELVGLKDLDQSIDHVRNMIVDFMNTLIDLGVAGFRIDAAKHMWPEDLRIIYDRLHNLSTDHGFPLNARPYIYQEVIDYGGEAVSREEYTPIGAVTEFKAGMELSNCFRGHNQLRWLVSWGAPFGLLESRDALTFIDNHDNERGHGGGGGVLTYKQPRPYKAAIAFLLAHPYGEPQIMSSFEFWDPEIGPPMNSQGNIISPSINSDGTCGNGWICQHRWRQIYSMVSFRNAAGSGGLNNWWDNGSNQIAFCRGESAFIAFNNDSRDLNENMQTCLPAGQYCDVITGERNGSSCSGKVVTVGENGWAHVYVGAQDYDMMLAIHIGPQSRL</sequence>
<keyword evidence="7" id="KW-0479">Metal-binding</keyword>
<keyword evidence="16" id="KW-0732">Signal</keyword>
<feature type="chain" id="PRO_5013402111" description="Alpha-amylase" evidence="16">
    <location>
        <begin position="16"/>
        <end position="502"/>
    </location>
</feature>
<evidence type="ECO:0000256" key="15">
    <source>
        <dbReference type="RuleBase" id="RU361134"/>
    </source>
</evidence>
<evidence type="ECO:0000313" key="19">
    <source>
        <dbReference type="EMBL" id="ABV24963.1"/>
    </source>
</evidence>
<dbReference type="Pfam" id="PF02806">
    <property type="entry name" value="Alpha-amylase_C"/>
    <property type="match status" value="1"/>
</dbReference>
<keyword evidence="8 15" id="KW-0378">Hydrolase</keyword>
<evidence type="ECO:0000256" key="11">
    <source>
        <dbReference type="ARBA" id="ARBA00023214"/>
    </source>
</evidence>
<name>A9XTK5_9NEOP</name>
<evidence type="ECO:0000256" key="5">
    <source>
        <dbReference type="ARBA" id="ARBA00011245"/>
    </source>
</evidence>
<evidence type="ECO:0000256" key="9">
    <source>
        <dbReference type="ARBA" id="ARBA00022837"/>
    </source>
</evidence>
<evidence type="ECO:0000256" key="12">
    <source>
        <dbReference type="ARBA" id="ARBA00023277"/>
    </source>
</evidence>
<evidence type="ECO:0000259" key="17">
    <source>
        <dbReference type="SMART" id="SM00632"/>
    </source>
</evidence>
<proteinExistence type="evidence at transcript level"/>
<evidence type="ECO:0000256" key="13">
    <source>
        <dbReference type="ARBA" id="ARBA00023295"/>
    </source>
</evidence>
<evidence type="ECO:0000256" key="8">
    <source>
        <dbReference type="ARBA" id="ARBA00022801"/>
    </source>
</evidence>
<dbReference type="Gene3D" id="3.20.20.80">
    <property type="entry name" value="Glycosidases"/>
    <property type="match status" value="1"/>
</dbReference>
<reference evidence="19" key="1">
    <citation type="submission" date="2007-06" db="EMBL/GenBank/DDBJ databases">
        <title>Alpha-amylase precursor of Scirpophaga incertulas (Walker).</title>
        <authorList>
            <person name="Sunil Kumar L."/>
            <person name="Sharma P."/>
            <person name="Rele M.V."/>
        </authorList>
    </citation>
    <scope>NUCLEOTIDE SEQUENCE</scope>
</reference>
<evidence type="ECO:0000256" key="16">
    <source>
        <dbReference type="SAM" id="SignalP"/>
    </source>
</evidence>
<keyword evidence="11" id="KW-0868">Chloride</keyword>
<dbReference type="GO" id="GO:0046872">
    <property type="term" value="F:metal ion binding"/>
    <property type="evidence" value="ECO:0007669"/>
    <property type="project" value="UniProtKB-KW"/>
</dbReference>
<dbReference type="InterPro" id="IPR013780">
    <property type="entry name" value="Glyco_hydro_b"/>
</dbReference>
<feature type="domain" description="Glycosyl hydrolase family 13 catalytic" evidence="18">
    <location>
        <begin position="29"/>
        <end position="402"/>
    </location>
</feature>
<evidence type="ECO:0000256" key="6">
    <source>
        <dbReference type="ARBA" id="ARBA00012595"/>
    </source>
</evidence>
<dbReference type="SUPFAM" id="SSF51445">
    <property type="entry name" value="(Trans)glycosidases"/>
    <property type="match status" value="1"/>
</dbReference>
<dbReference type="SMART" id="SM00632">
    <property type="entry name" value="Aamy_C"/>
    <property type="match status" value="1"/>
</dbReference>
<dbReference type="AlphaFoldDB" id="A9XTK5"/>
<keyword evidence="9" id="KW-0106">Calcium</keyword>
<feature type="domain" description="Alpha-amylase C-terminal" evidence="17">
    <location>
        <begin position="411"/>
        <end position="499"/>
    </location>
</feature>
<dbReference type="EMBL" id="EF672102">
    <property type="protein sequence ID" value="ABV24963.1"/>
    <property type="molecule type" value="mRNA"/>
</dbReference>
<dbReference type="CAZy" id="GH13">
    <property type="family name" value="Glycoside Hydrolase Family 13"/>
</dbReference>
<comment type="similarity">
    <text evidence="4 14">Belongs to the glycosyl hydrolase 13 family.</text>
</comment>
<comment type="cofactor">
    <cofactor evidence="2">
        <name>Ca(2+)</name>
        <dbReference type="ChEBI" id="CHEBI:29108"/>
    </cofactor>
</comment>
<accession>A9XTK5</accession>
<evidence type="ECO:0000256" key="10">
    <source>
        <dbReference type="ARBA" id="ARBA00023157"/>
    </source>
</evidence>
<dbReference type="InterPro" id="IPR006047">
    <property type="entry name" value="GH13_cat_dom"/>
</dbReference>
<dbReference type="SUPFAM" id="SSF51011">
    <property type="entry name" value="Glycosyl hydrolase domain"/>
    <property type="match status" value="1"/>
</dbReference>
<evidence type="ECO:0000256" key="7">
    <source>
        <dbReference type="ARBA" id="ARBA00022723"/>
    </source>
</evidence>
<evidence type="ECO:0000256" key="4">
    <source>
        <dbReference type="ARBA" id="ARBA00008061"/>
    </source>
</evidence>
<dbReference type="GO" id="GO:0004556">
    <property type="term" value="F:alpha-amylase activity"/>
    <property type="evidence" value="ECO:0007669"/>
    <property type="project" value="UniProtKB-UniRule"/>
</dbReference>
<dbReference type="SMART" id="SM00642">
    <property type="entry name" value="Aamy"/>
    <property type="match status" value="1"/>
</dbReference>
<evidence type="ECO:0000256" key="1">
    <source>
        <dbReference type="ARBA" id="ARBA00000548"/>
    </source>
</evidence>
<evidence type="ECO:0000256" key="14">
    <source>
        <dbReference type="RuleBase" id="RU003615"/>
    </source>
</evidence>
<comment type="catalytic activity">
    <reaction evidence="1 15">
        <text>Endohydrolysis of (1-&gt;4)-alpha-D-glucosidic linkages in polysaccharides containing three or more (1-&gt;4)-alpha-linked D-glucose units.</text>
        <dbReference type="EC" id="3.2.1.1"/>
    </reaction>
</comment>
<dbReference type="Pfam" id="PF00128">
    <property type="entry name" value="Alpha-amylase"/>
    <property type="match status" value="1"/>
</dbReference>
<comment type="cofactor">
    <cofactor evidence="3">
        <name>chloride</name>
        <dbReference type="ChEBI" id="CHEBI:17996"/>
    </cofactor>
</comment>
<dbReference type="InterPro" id="IPR006046">
    <property type="entry name" value="Alpha_amylase"/>
</dbReference>
<evidence type="ECO:0000259" key="18">
    <source>
        <dbReference type="SMART" id="SM00642"/>
    </source>
</evidence>
<keyword evidence="10" id="KW-1015">Disulfide bond</keyword>
<comment type="subunit">
    <text evidence="5">Monomer.</text>
</comment>